<feature type="transmembrane region" description="Helical" evidence="2">
    <location>
        <begin position="131"/>
        <end position="147"/>
    </location>
</feature>
<feature type="transmembrane region" description="Helical" evidence="2">
    <location>
        <begin position="652"/>
        <end position="673"/>
    </location>
</feature>
<dbReference type="PANTHER" id="PTHR37544:SF3">
    <property type="entry name" value="SPRAY"/>
    <property type="match status" value="1"/>
</dbReference>
<dbReference type="PANTHER" id="PTHR37544">
    <property type="entry name" value="SPRAY-RELATED"/>
    <property type="match status" value="1"/>
</dbReference>
<dbReference type="AlphaFoldDB" id="A0A9N9XZW8"/>
<keyword evidence="2" id="KW-0472">Membrane</keyword>
<feature type="compositionally biased region" description="Basic and acidic residues" evidence="1">
    <location>
        <begin position="55"/>
        <end position="74"/>
    </location>
</feature>
<proteinExistence type="predicted"/>
<dbReference type="OrthoDB" id="5332281at2759"/>
<feature type="transmembrane region" description="Helical" evidence="2">
    <location>
        <begin position="193"/>
        <end position="218"/>
    </location>
</feature>
<sequence length="1230" mass="136284">MLRSVSSISSQGDQTELMSPHLQISVNESKGKKLPSPPYDNVAWEGLPRGVASKDGNKHVHSDHFRETTKGGPRSEDPVAWQPFWLKKETLGVFTFLYLFFAVVLVALLITSQRNAGLVEGRKELEMLWKFAPTAIFTLAATFWARVELQTLRYYPWAVIQNEPPTRHNVYTLDYNAMIPIRVMYDALRRRHLFVFFVVLTSVILKIQVVLGPSIFYLDSQFRSSPTVVQALDSFDTVNAQDRGDLPLFGLQHAVGIRKFGMSRPFGVSENATYQTFDLKGGDARGTIEAPVTAVVDGMFMDIKCIPLVDYSVTKPWAMTGQYNESYMTLDLQFEGCEQSVEYEVEMSETTVEKGKEASTWGIMPLYTEKEDEGKTNFTSGVPFSKTLGSWADHPRTICSSLPQQFPPFIYFGAYWKPSEANKTNYEMMAHAGVICSPTGWTSKVQVTDDGVDPKVAIVPGQENSPMALNPWSILSNVGGQRAGGGSGTVIGPLVFSYMLTEYPEFDQVGTNPALYSNSFLTDAVYNMTKMSGPLILSYQLRHTNESEVTGTRQTSINKLQVRLSVCIPVIILFLISSIIACVGMVRFSPMFQIWFRNPTTILGSVLFFGSRSKLSTAVKEDLFETSGIRKDVWQHSNYSPPSLRTWVRSIFVLYALALIVTLAVTLCVSKTQNGLAKVSQGAPAIWWTSIPALAMTLITLYTTSSDSEIRKLSLHFCANTRPCKAMELDMCLLDMLGLRALYHSFGLRLPVVTLVQGLAILSGFLAALSSLLFTTIEVTEWQDMKFAPIDTFSNDGTTPESGLGYEGAMQSLITTYDRSNFTWPKGTYSSLLFPTLEIDALEGLDSSSATIEFDTPAVTLRPECENISSGNDITIKPTEDDMNEPVYVTVNNKHTCASGGSISLSVSFVSSNYVEGKYYFAVTQERGSCKGDSATVANGTVTHIWGSVPYNHSTPDYYAMIKCTYTWAEVSTKVKMSYTGGDLQFDQNKPPSPDFATLTPWNKTVFAMPTQIDSMWPTLGGTDTKQGGNYGAFGLLIEPFGKMKLQDFGDSAKENDVLNELHTKRAIYAAQLANNRNRVQLNHSSSAGQEPTAVNVRVSLGGTRRLDQSAPITYVIIGILSLAFLINLWALISGVLGRFLDNKRKWLLDMSMRGLAPDQFGSIIMADSLLLGSNYQKFIPEESYLEKPAVLHQKLAHLRFRMGGFIRRGQEKEVTLGVLGDDELQFLGG</sequence>
<organism evidence="3 4">
    <name type="scientific">Clonostachys byssicola</name>
    <dbReference type="NCBI Taxonomy" id="160290"/>
    <lineage>
        <taxon>Eukaryota</taxon>
        <taxon>Fungi</taxon>
        <taxon>Dikarya</taxon>
        <taxon>Ascomycota</taxon>
        <taxon>Pezizomycotina</taxon>
        <taxon>Sordariomycetes</taxon>
        <taxon>Hypocreomycetidae</taxon>
        <taxon>Hypocreales</taxon>
        <taxon>Bionectriaceae</taxon>
        <taxon>Clonostachys</taxon>
    </lineage>
</organism>
<feature type="region of interest" description="Disordered" evidence="1">
    <location>
        <begin position="1"/>
        <end position="21"/>
    </location>
</feature>
<gene>
    <name evidence="3" type="ORF">CBYS24578_00017444</name>
</gene>
<comment type="caution">
    <text evidence="3">The sequence shown here is derived from an EMBL/GenBank/DDBJ whole genome shotgun (WGS) entry which is preliminary data.</text>
</comment>
<dbReference type="Pfam" id="PF11915">
    <property type="entry name" value="DUF3433"/>
    <property type="match status" value="1"/>
</dbReference>
<evidence type="ECO:0000313" key="4">
    <source>
        <dbReference type="Proteomes" id="UP000754883"/>
    </source>
</evidence>
<accession>A0A9N9XZW8</accession>
<feature type="transmembrane region" description="Helical" evidence="2">
    <location>
        <begin position="685"/>
        <end position="704"/>
    </location>
</feature>
<dbReference type="EMBL" id="CABFNO020001327">
    <property type="protein sequence ID" value="CAG9981820.1"/>
    <property type="molecule type" value="Genomic_DNA"/>
</dbReference>
<reference evidence="3" key="1">
    <citation type="submission" date="2021-10" db="EMBL/GenBank/DDBJ databases">
        <authorList>
            <person name="Piombo E."/>
        </authorList>
    </citation>
    <scope>NUCLEOTIDE SEQUENCE</scope>
</reference>
<keyword evidence="4" id="KW-1185">Reference proteome</keyword>
<evidence type="ECO:0000313" key="3">
    <source>
        <dbReference type="EMBL" id="CAG9981820.1"/>
    </source>
</evidence>
<protein>
    <submittedName>
        <fullName evidence="3">Uncharacterized protein</fullName>
    </submittedName>
</protein>
<feature type="transmembrane region" description="Helical" evidence="2">
    <location>
        <begin position="91"/>
        <end position="111"/>
    </location>
</feature>
<feature type="transmembrane region" description="Helical" evidence="2">
    <location>
        <begin position="750"/>
        <end position="774"/>
    </location>
</feature>
<keyword evidence="2" id="KW-0812">Transmembrane</keyword>
<evidence type="ECO:0000256" key="1">
    <source>
        <dbReference type="SAM" id="MobiDB-lite"/>
    </source>
</evidence>
<feature type="region of interest" description="Disordered" evidence="1">
    <location>
        <begin position="53"/>
        <end position="74"/>
    </location>
</feature>
<feature type="transmembrane region" description="Helical" evidence="2">
    <location>
        <begin position="568"/>
        <end position="588"/>
    </location>
</feature>
<dbReference type="InterPro" id="IPR021840">
    <property type="entry name" value="DUF3433"/>
</dbReference>
<name>A0A9N9XZW8_9HYPO</name>
<feature type="transmembrane region" description="Helical" evidence="2">
    <location>
        <begin position="1115"/>
        <end position="1141"/>
    </location>
</feature>
<keyword evidence="2" id="KW-1133">Transmembrane helix</keyword>
<evidence type="ECO:0000256" key="2">
    <source>
        <dbReference type="SAM" id="Phobius"/>
    </source>
</evidence>
<dbReference type="Proteomes" id="UP000754883">
    <property type="component" value="Unassembled WGS sequence"/>
</dbReference>